<proteinExistence type="predicted"/>
<keyword evidence="2" id="KW-1185">Reference proteome</keyword>
<sequence>MQPWMLWESCALTVNREQASEYGQVEALLEGFIPGQVLADKVYVSDAFVERIQDIGAEAVIPSKRIS</sequence>
<evidence type="ECO:0000313" key="2">
    <source>
        <dbReference type="Proteomes" id="UP000243937"/>
    </source>
</evidence>
<evidence type="ECO:0000313" key="1">
    <source>
        <dbReference type="EMBL" id="ART82260.1"/>
    </source>
</evidence>
<accession>A0A1Y0D407</accession>
<dbReference type="KEGG" id="opf:CBP31_06160"/>
<evidence type="ECO:0008006" key="3">
    <source>
        <dbReference type="Google" id="ProtNLM"/>
    </source>
</evidence>
<gene>
    <name evidence="1" type="ORF">CBP31_06160</name>
</gene>
<name>A0A1Y0D407_9GAMM</name>
<protein>
    <recommendedName>
        <fullName evidence="3">Transposase DDE domain-containing protein</fullName>
    </recommendedName>
</protein>
<dbReference type="AlphaFoldDB" id="A0A1Y0D407"/>
<organism evidence="1 2">
    <name type="scientific">Oceanisphaera profunda</name>
    <dbReference type="NCBI Taxonomy" id="1416627"/>
    <lineage>
        <taxon>Bacteria</taxon>
        <taxon>Pseudomonadati</taxon>
        <taxon>Pseudomonadota</taxon>
        <taxon>Gammaproteobacteria</taxon>
        <taxon>Aeromonadales</taxon>
        <taxon>Aeromonadaceae</taxon>
        <taxon>Oceanisphaera</taxon>
    </lineage>
</organism>
<reference evidence="1 2" key="1">
    <citation type="journal article" date="2014" name="Int. J. Syst. Evol. Microbiol.">
        <title>Oceanisphaera profunda sp. nov., a marine bacterium isolated from deep-sea sediment, and emended description of the genus Oceanisphaera.</title>
        <authorList>
            <person name="Xu Z."/>
            <person name="Zhang X.Y."/>
            <person name="Su H.N."/>
            <person name="Yu Z.C."/>
            <person name="Liu C."/>
            <person name="Li H."/>
            <person name="Chen X.L."/>
            <person name="Song X.Y."/>
            <person name="Xie B.B."/>
            <person name="Qin Q.L."/>
            <person name="Zhou B.C."/>
            <person name="Shi M."/>
            <person name="Huang Y."/>
            <person name="Zhang Y.Z."/>
        </authorList>
    </citation>
    <scope>NUCLEOTIDE SEQUENCE [LARGE SCALE GENOMIC DNA]</scope>
    <source>
        <strain evidence="1 2">SM1222</strain>
    </source>
</reference>
<dbReference type="EMBL" id="CP021377">
    <property type="protein sequence ID" value="ART82260.1"/>
    <property type="molecule type" value="Genomic_DNA"/>
</dbReference>
<dbReference type="Proteomes" id="UP000243937">
    <property type="component" value="Chromosome"/>
</dbReference>